<evidence type="ECO:0000256" key="1">
    <source>
        <dbReference type="SAM" id="Phobius"/>
    </source>
</evidence>
<evidence type="ECO:0000313" key="3">
    <source>
        <dbReference type="Proteomes" id="UP000008144"/>
    </source>
</evidence>
<dbReference type="EMBL" id="EAAA01002324">
    <property type="status" value="NOT_ANNOTATED_CDS"/>
    <property type="molecule type" value="Genomic_DNA"/>
</dbReference>
<keyword evidence="1" id="KW-0812">Transmembrane</keyword>
<keyword evidence="3" id="KW-1185">Reference proteome</keyword>
<protein>
    <submittedName>
        <fullName evidence="2">Uncharacterized protein</fullName>
    </submittedName>
</protein>
<reference evidence="2" key="2">
    <citation type="journal article" date="2008" name="Genome Biol.">
        <title>Improved genome assembly and evidence-based global gene model set for the chordate Ciona intestinalis: new insight into intron and operon populations.</title>
        <authorList>
            <person name="Satou Y."/>
            <person name="Mineta K."/>
            <person name="Ogasawara M."/>
            <person name="Sasakura Y."/>
            <person name="Shoguchi E."/>
            <person name="Ueno K."/>
            <person name="Yamada L."/>
            <person name="Matsumoto J."/>
            <person name="Wasserscheid J."/>
            <person name="Dewar K."/>
            <person name="Wiley G.B."/>
            <person name="Macmil S.L."/>
            <person name="Roe B.A."/>
            <person name="Zeller R.W."/>
            <person name="Hastings K.E."/>
            <person name="Lemaire P."/>
            <person name="Lindquist E."/>
            <person name="Endo T."/>
            <person name="Hotta K."/>
            <person name="Inaba K."/>
        </authorList>
    </citation>
    <scope>NUCLEOTIDE SEQUENCE [LARGE SCALE GENOMIC DNA]</scope>
    <source>
        <strain evidence="2">wild type</strain>
    </source>
</reference>
<evidence type="ECO:0000313" key="2">
    <source>
        <dbReference type="Ensembl" id="ENSCINP00000030966.1"/>
    </source>
</evidence>
<sequence length="78" mass="8948">IKIITCIKNNIYIYNICIYYIYITIVGFVAGTNKTTGCTRLQTVADIPYVYIYILFNRASDDLFKTPGRTKVGAYQFT</sequence>
<feature type="transmembrane region" description="Helical" evidence="1">
    <location>
        <begin position="12"/>
        <end position="31"/>
    </location>
</feature>
<dbReference type="Proteomes" id="UP000008144">
    <property type="component" value="Chromosome 7"/>
</dbReference>
<reference evidence="2" key="4">
    <citation type="submission" date="2025-09" db="UniProtKB">
        <authorList>
            <consortium name="Ensembl"/>
        </authorList>
    </citation>
    <scope>IDENTIFICATION</scope>
</reference>
<organism evidence="2 3">
    <name type="scientific">Ciona intestinalis</name>
    <name type="common">Transparent sea squirt</name>
    <name type="synonym">Ascidia intestinalis</name>
    <dbReference type="NCBI Taxonomy" id="7719"/>
    <lineage>
        <taxon>Eukaryota</taxon>
        <taxon>Metazoa</taxon>
        <taxon>Chordata</taxon>
        <taxon>Tunicata</taxon>
        <taxon>Ascidiacea</taxon>
        <taxon>Phlebobranchia</taxon>
        <taxon>Cionidae</taxon>
        <taxon>Ciona</taxon>
    </lineage>
</organism>
<name>H2XMT3_CIOIN</name>
<dbReference type="HOGENOM" id="CLU_2628154_0_0_1"/>
<proteinExistence type="predicted"/>
<keyword evidence="1" id="KW-1133">Transmembrane helix</keyword>
<accession>H2XMT3</accession>
<dbReference type="AlphaFoldDB" id="H2XMT3"/>
<dbReference type="Ensembl" id="ENSCINT00000034120.1">
    <property type="protein sequence ID" value="ENSCINP00000030966.1"/>
    <property type="gene ID" value="ENSCING00000024960.1"/>
</dbReference>
<reference evidence="3" key="1">
    <citation type="journal article" date="2002" name="Science">
        <title>The draft genome of Ciona intestinalis: insights into chordate and vertebrate origins.</title>
        <authorList>
            <person name="Dehal P."/>
            <person name="Satou Y."/>
            <person name="Campbell R.K."/>
            <person name="Chapman J."/>
            <person name="Degnan B."/>
            <person name="De Tomaso A."/>
            <person name="Davidson B."/>
            <person name="Di Gregorio A."/>
            <person name="Gelpke M."/>
            <person name="Goodstein D.M."/>
            <person name="Harafuji N."/>
            <person name="Hastings K.E."/>
            <person name="Ho I."/>
            <person name="Hotta K."/>
            <person name="Huang W."/>
            <person name="Kawashima T."/>
            <person name="Lemaire P."/>
            <person name="Martinez D."/>
            <person name="Meinertzhagen I.A."/>
            <person name="Necula S."/>
            <person name="Nonaka M."/>
            <person name="Putnam N."/>
            <person name="Rash S."/>
            <person name="Saiga H."/>
            <person name="Satake M."/>
            <person name="Terry A."/>
            <person name="Yamada L."/>
            <person name="Wang H.G."/>
            <person name="Awazu S."/>
            <person name="Azumi K."/>
            <person name="Boore J."/>
            <person name="Branno M."/>
            <person name="Chin-Bow S."/>
            <person name="DeSantis R."/>
            <person name="Doyle S."/>
            <person name="Francino P."/>
            <person name="Keys D.N."/>
            <person name="Haga S."/>
            <person name="Hayashi H."/>
            <person name="Hino K."/>
            <person name="Imai K.S."/>
            <person name="Inaba K."/>
            <person name="Kano S."/>
            <person name="Kobayashi K."/>
            <person name="Kobayashi M."/>
            <person name="Lee B.I."/>
            <person name="Makabe K.W."/>
            <person name="Manohar C."/>
            <person name="Matassi G."/>
            <person name="Medina M."/>
            <person name="Mochizuki Y."/>
            <person name="Mount S."/>
            <person name="Morishita T."/>
            <person name="Miura S."/>
            <person name="Nakayama A."/>
            <person name="Nishizaka S."/>
            <person name="Nomoto H."/>
            <person name="Ohta F."/>
            <person name="Oishi K."/>
            <person name="Rigoutsos I."/>
            <person name="Sano M."/>
            <person name="Sasaki A."/>
            <person name="Sasakura Y."/>
            <person name="Shoguchi E."/>
            <person name="Shin-i T."/>
            <person name="Spagnuolo A."/>
            <person name="Stainier D."/>
            <person name="Suzuki M.M."/>
            <person name="Tassy O."/>
            <person name="Takatori N."/>
            <person name="Tokuoka M."/>
            <person name="Yagi K."/>
            <person name="Yoshizaki F."/>
            <person name="Wada S."/>
            <person name="Zhang C."/>
            <person name="Hyatt P.D."/>
            <person name="Larimer F."/>
            <person name="Detter C."/>
            <person name="Doggett N."/>
            <person name="Glavina T."/>
            <person name="Hawkins T."/>
            <person name="Richardson P."/>
            <person name="Lucas S."/>
            <person name="Kohara Y."/>
            <person name="Levine M."/>
            <person name="Satoh N."/>
            <person name="Rokhsar D.S."/>
        </authorList>
    </citation>
    <scope>NUCLEOTIDE SEQUENCE [LARGE SCALE GENOMIC DNA]</scope>
</reference>
<dbReference type="InParanoid" id="H2XMT3"/>
<keyword evidence="1" id="KW-0472">Membrane</keyword>
<reference evidence="2" key="3">
    <citation type="submission" date="2025-08" db="UniProtKB">
        <authorList>
            <consortium name="Ensembl"/>
        </authorList>
    </citation>
    <scope>IDENTIFICATION</scope>
</reference>